<dbReference type="Gene3D" id="3.30.70.270">
    <property type="match status" value="1"/>
</dbReference>
<sequence>MHDHHSEKLRLEAVQALEWLKTAESENFDRICRLAAAYFKVPTVLISLVEKDRQWFKARIGFDRDETPIDQSFCAYAICEAGVLHVQDASRDLRFCANPLVTAPDGIRFYAGAPLRTRSGHAIGSLCIIDKEPKQLSDDERLVLQDLAEMVMAQIEQRQLTDCHDPVSGLPNQRRFFADLHDLGLQAGSEQRVLVLIDALDSHRRHEMALELGAGALQSIMLDIALHLKKSLVGISCAYHVNDRQFCFMLPATMPDYELFVHRLIDRLRCMTQSDSALTSPSPRAGMVIFDHDAQSHADLLRKAMHAVESARQANTYWGLYDVARDCAWRRAFALARDVDRALTTDQMYLMFQPRFSLLDGRRISAEALLRWNHPQLGAVSPAEFIPVLERNGLIQRVTHWVIDQTLSTMALWDDVECRVSINLSPKDFDDQDIGEILRLACKRFNIEPHRLEIEITEGEWIRSNPHVIQQLKGIRELGMDVAIDDFGTGYSNFAYLHEIPANIIKLDRSIVTDLPGSLRNQIIARSILQLARDLGYRTVAEGIEDFQCLALISHYGCHEAQGYFLSRPLTQMQFMAQGQKSRCLLPVQLVDNATLEQRIPGALCQSVEPAEAPQLALR</sequence>
<dbReference type="Pfam" id="PF00563">
    <property type="entry name" value="EAL"/>
    <property type="match status" value="1"/>
</dbReference>
<dbReference type="InterPro" id="IPR050706">
    <property type="entry name" value="Cyclic-di-GMP_PDE-like"/>
</dbReference>
<dbReference type="InterPro" id="IPR029787">
    <property type="entry name" value="Nucleotide_cyclase"/>
</dbReference>
<dbReference type="InterPro" id="IPR003018">
    <property type="entry name" value="GAF"/>
</dbReference>
<dbReference type="SMART" id="SM00065">
    <property type="entry name" value="GAF"/>
    <property type="match status" value="1"/>
</dbReference>
<protein>
    <submittedName>
        <fullName evidence="2">Putative signaling protein</fullName>
    </submittedName>
</protein>
<dbReference type="InterPro" id="IPR035919">
    <property type="entry name" value="EAL_sf"/>
</dbReference>
<dbReference type="PANTHER" id="PTHR33121">
    <property type="entry name" value="CYCLIC DI-GMP PHOSPHODIESTERASE PDEF"/>
    <property type="match status" value="1"/>
</dbReference>
<dbReference type="RefSeq" id="WP_163909414.1">
    <property type="nucleotide sequence ID" value="NZ_JAAAXX010000001.1"/>
</dbReference>
<dbReference type="SUPFAM" id="SSF141868">
    <property type="entry name" value="EAL domain-like"/>
    <property type="match status" value="1"/>
</dbReference>
<evidence type="ECO:0000313" key="2">
    <source>
        <dbReference type="EMBL" id="KAF2394119.1"/>
    </source>
</evidence>
<dbReference type="Proteomes" id="UP000475265">
    <property type="component" value="Unassembled WGS sequence"/>
</dbReference>
<dbReference type="InterPro" id="IPR000160">
    <property type="entry name" value="GGDEF_dom"/>
</dbReference>
<reference evidence="2 3" key="1">
    <citation type="submission" date="2019-12" db="EMBL/GenBank/DDBJ databases">
        <title>Endophytic bacteria associated with Panax ginseng seedlings.</title>
        <authorList>
            <person name="Park J.M."/>
            <person name="Shin R."/>
            <person name="Jo S.H."/>
        </authorList>
    </citation>
    <scope>NUCLEOTIDE SEQUENCE [LARGE SCALE GENOMIC DNA]</scope>
    <source>
        <strain evidence="2 3">PgKB32</strain>
    </source>
</reference>
<proteinExistence type="predicted"/>
<dbReference type="Gene3D" id="3.20.20.450">
    <property type="entry name" value="EAL domain"/>
    <property type="match status" value="1"/>
</dbReference>
<dbReference type="SMART" id="SM00052">
    <property type="entry name" value="EAL"/>
    <property type="match status" value="1"/>
</dbReference>
<accession>A0A6L5BZY5</accession>
<dbReference type="SUPFAM" id="SSF55073">
    <property type="entry name" value="Nucleotide cyclase"/>
    <property type="match status" value="1"/>
</dbReference>
<dbReference type="GO" id="GO:0071111">
    <property type="term" value="F:cyclic-guanylate-specific phosphodiesterase activity"/>
    <property type="evidence" value="ECO:0007669"/>
    <property type="project" value="InterPro"/>
</dbReference>
<evidence type="ECO:0000259" key="1">
    <source>
        <dbReference type="PROSITE" id="PS50883"/>
    </source>
</evidence>
<organism evidence="2 3">
    <name type="scientific">Pseudomonas frederiksbergensis</name>
    <dbReference type="NCBI Taxonomy" id="104087"/>
    <lineage>
        <taxon>Bacteria</taxon>
        <taxon>Pseudomonadati</taxon>
        <taxon>Pseudomonadota</taxon>
        <taxon>Gammaproteobacteria</taxon>
        <taxon>Pseudomonadales</taxon>
        <taxon>Pseudomonadaceae</taxon>
        <taxon>Pseudomonas</taxon>
    </lineage>
</organism>
<dbReference type="InterPro" id="IPR043128">
    <property type="entry name" value="Rev_trsase/Diguanyl_cyclase"/>
</dbReference>
<comment type="caution">
    <text evidence="2">The sequence shown here is derived from an EMBL/GenBank/DDBJ whole genome shotgun (WGS) entry which is preliminary data.</text>
</comment>
<dbReference type="InterPro" id="IPR029016">
    <property type="entry name" value="GAF-like_dom_sf"/>
</dbReference>
<dbReference type="PROSITE" id="PS50883">
    <property type="entry name" value="EAL"/>
    <property type="match status" value="1"/>
</dbReference>
<gene>
    <name evidence="2" type="ORF">FX983_02099</name>
</gene>
<dbReference type="EMBL" id="JAAAXX010000001">
    <property type="protein sequence ID" value="KAF2394119.1"/>
    <property type="molecule type" value="Genomic_DNA"/>
</dbReference>
<dbReference type="SUPFAM" id="SSF55781">
    <property type="entry name" value="GAF domain-like"/>
    <property type="match status" value="1"/>
</dbReference>
<dbReference type="Pfam" id="PF00990">
    <property type="entry name" value="GGDEF"/>
    <property type="match status" value="1"/>
</dbReference>
<dbReference type="CDD" id="cd01948">
    <property type="entry name" value="EAL"/>
    <property type="match status" value="1"/>
</dbReference>
<dbReference type="Pfam" id="PF01590">
    <property type="entry name" value="GAF"/>
    <property type="match status" value="1"/>
</dbReference>
<dbReference type="Gene3D" id="3.30.450.40">
    <property type="match status" value="1"/>
</dbReference>
<feature type="domain" description="EAL" evidence="1">
    <location>
        <begin position="332"/>
        <end position="583"/>
    </location>
</feature>
<name>A0A6L5BZY5_9PSED</name>
<evidence type="ECO:0000313" key="3">
    <source>
        <dbReference type="Proteomes" id="UP000475265"/>
    </source>
</evidence>
<dbReference type="InterPro" id="IPR001633">
    <property type="entry name" value="EAL_dom"/>
</dbReference>
<dbReference type="AlphaFoldDB" id="A0A6L5BZY5"/>
<dbReference type="PANTHER" id="PTHR33121:SF19">
    <property type="entry name" value="CYCLIC DI-GMP PHOSPHODIESTERASE PA2567"/>
    <property type="match status" value="1"/>
</dbReference>